<dbReference type="EMBL" id="HACA01006822">
    <property type="protein sequence ID" value="CDW24183.1"/>
    <property type="molecule type" value="Transcribed_RNA"/>
</dbReference>
<evidence type="ECO:0000313" key="1">
    <source>
        <dbReference type="EMBL" id="CDW24183.1"/>
    </source>
</evidence>
<proteinExistence type="predicted"/>
<feature type="non-terminal residue" evidence="1">
    <location>
        <position position="1"/>
    </location>
</feature>
<name>A0A0K2TDT4_LEPSM</name>
<dbReference type="AlphaFoldDB" id="A0A0K2TDT4"/>
<feature type="non-terminal residue" evidence="1">
    <location>
        <position position="79"/>
    </location>
</feature>
<accession>A0A0K2TDT4</accession>
<sequence length="79" mass="9496">LHGKLFIIIYSPQRRHNFYFATHSPNACYGAPRVHSHLHQNLGGHLNVPRAFYLSFVRRNNLFRENYPRTFERLLIYLK</sequence>
<reference evidence="1" key="1">
    <citation type="submission" date="2014-05" db="EMBL/GenBank/DDBJ databases">
        <authorList>
            <person name="Chronopoulou M."/>
        </authorList>
    </citation>
    <scope>NUCLEOTIDE SEQUENCE</scope>
    <source>
        <tissue evidence="1">Whole organism</tissue>
    </source>
</reference>
<organism evidence="1">
    <name type="scientific">Lepeophtheirus salmonis</name>
    <name type="common">Salmon louse</name>
    <name type="synonym">Caligus salmonis</name>
    <dbReference type="NCBI Taxonomy" id="72036"/>
    <lineage>
        <taxon>Eukaryota</taxon>
        <taxon>Metazoa</taxon>
        <taxon>Ecdysozoa</taxon>
        <taxon>Arthropoda</taxon>
        <taxon>Crustacea</taxon>
        <taxon>Multicrustacea</taxon>
        <taxon>Hexanauplia</taxon>
        <taxon>Copepoda</taxon>
        <taxon>Siphonostomatoida</taxon>
        <taxon>Caligidae</taxon>
        <taxon>Lepeophtheirus</taxon>
    </lineage>
</organism>
<protein>
    <submittedName>
        <fullName evidence="1">Uncharacterized protein</fullName>
    </submittedName>
</protein>